<feature type="compositionally biased region" description="Low complexity" evidence="4">
    <location>
        <begin position="21"/>
        <end position="39"/>
    </location>
</feature>
<dbReference type="PROSITE" id="PS51078">
    <property type="entry name" value="ICLR_ED"/>
    <property type="match status" value="1"/>
</dbReference>
<dbReference type="SUPFAM" id="SSF46785">
    <property type="entry name" value="Winged helix' DNA-binding domain"/>
    <property type="match status" value="1"/>
</dbReference>
<dbReference type="Pfam" id="PF09339">
    <property type="entry name" value="HTH_IclR"/>
    <property type="match status" value="1"/>
</dbReference>
<evidence type="ECO:0000256" key="2">
    <source>
        <dbReference type="ARBA" id="ARBA00023125"/>
    </source>
</evidence>
<comment type="caution">
    <text evidence="7">The sequence shown here is derived from an EMBL/GenBank/DDBJ whole genome shotgun (WGS) entry which is preliminary data.</text>
</comment>
<proteinExistence type="predicted"/>
<keyword evidence="1" id="KW-0805">Transcription regulation</keyword>
<keyword evidence="2 7" id="KW-0238">DNA-binding</keyword>
<dbReference type="InterPro" id="IPR029016">
    <property type="entry name" value="GAF-like_dom_sf"/>
</dbReference>
<feature type="compositionally biased region" description="Basic and acidic residues" evidence="4">
    <location>
        <begin position="297"/>
        <end position="306"/>
    </location>
</feature>
<feature type="region of interest" description="Disordered" evidence="4">
    <location>
        <begin position="1"/>
        <end position="39"/>
    </location>
</feature>
<name>A0A7Y9J925_9PSEU</name>
<dbReference type="PANTHER" id="PTHR30136">
    <property type="entry name" value="HELIX-TURN-HELIX TRANSCRIPTIONAL REGULATOR, ICLR FAMILY"/>
    <property type="match status" value="1"/>
</dbReference>
<dbReference type="InterPro" id="IPR014757">
    <property type="entry name" value="Tscrpt_reg_IclR_C"/>
</dbReference>
<organism evidence="7 8">
    <name type="scientific">Actinomycetospora corticicola</name>
    <dbReference type="NCBI Taxonomy" id="663602"/>
    <lineage>
        <taxon>Bacteria</taxon>
        <taxon>Bacillati</taxon>
        <taxon>Actinomycetota</taxon>
        <taxon>Actinomycetes</taxon>
        <taxon>Pseudonocardiales</taxon>
        <taxon>Pseudonocardiaceae</taxon>
        <taxon>Actinomycetospora</taxon>
    </lineage>
</organism>
<dbReference type="SUPFAM" id="SSF55781">
    <property type="entry name" value="GAF domain-like"/>
    <property type="match status" value="1"/>
</dbReference>
<accession>A0A7Y9J925</accession>
<reference evidence="7 8" key="1">
    <citation type="submission" date="2020-07" db="EMBL/GenBank/DDBJ databases">
        <title>Sequencing the genomes of 1000 actinobacteria strains.</title>
        <authorList>
            <person name="Klenk H.-P."/>
        </authorList>
    </citation>
    <scope>NUCLEOTIDE SEQUENCE [LARGE SCALE GENOMIC DNA]</scope>
    <source>
        <strain evidence="7 8">DSM 45772</strain>
    </source>
</reference>
<dbReference type="Proteomes" id="UP000535890">
    <property type="component" value="Unassembled WGS sequence"/>
</dbReference>
<dbReference type="InterPro" id="IPR005471">
    <property type="entry name" value="Tscrpt_reg_IclR_N"/>
</dbReference>
<dbReference type="PROSITE" id="PS51077">
    <property type="entry name" value="HTH_ICLR"/>
    <property type="match status" value="1"/>
</dbReference>
<feature type="region of interest" description="Disordered" evidence="4">
    <location>
        <begin position="281"/>
        <end position="306"/>
    </location>
</feature>
<evidence type="ECO:0000256" key="4">
    <source>
        <dbReference type="SAM" id="MobiDB-lite"/>
    </source>
</evidence>
<sequence>MTSDAQKPVPARPVGRPRRPGLPSGSGLTSSAARSTGRVGGETVTGRVFSILEVFDHDHPALTLTEIARAAALPVSTAHRLVGELAGWGALERGADGAYRIGLRLWEVGSLAPRSVGLRERAMPFLEDLYEATRQNVQLAVRDGHEGVYVERLAHPDAVRLFSRIGGRWPLHGTGVGQVLLAFAPPVVQESVLASPLTSFTPRTITDPAVLRRTLAGVRRDGVAVCDGMIDLASLSVAAPVRGESDTVVAAISVVVPSPSTPGGIEPRTLVPAVRAAARGISRALGAPTPSRTQRPVRPEAPRPST</sequence>
<evidence type="ECO:0000313" key="8">
    <source>
        <dbReference type="Proteomes" id="UP000535890"/>
    </source>
</evidence>
<keyword evidence="8" id="KW-1185">Reference proteome</keyword>
<dbReference type="InterPro" id="IPR050707">
    <property type="entry name" value="HTH_MetabolicPath_Reg"/>
</dbReference>
<evidence type="ECO:0000259" key="6">
    <source>
        <dbReference type="PROSITE" id="PS51078"/>
    </source>
</evidence>
<dbReference type="InterPro" id="IPR036390">
    <property type="entry name" value="WH_DNA-bd_sf"/>
</dbReference>
<dbReference type="GO" id="GO:0003700">
    <property type="term" value="F:DNA-binding transcription factor activity"/>
    <property type="evidence" value="ECO:0007669"/>
    <property type="project" value="TreeGrafter"/>
</dbReference>
<evidence type="ECO:0000259" key="5">
    <source>
        <dbReference type="PROSITE" id="PS51077"/>
    </source>
</evidence>
<dbReference type="GO" id="GO:0045892">
    <property type="term" value="P:negative regulation of DNA-templated transcription"/>
    <property type="evidence" value="ECO:0007669"/>
    <property type="project" value="TreeGrafter"/>
</dbReference>
<feature type="domain" description="IclR-ED" evidence="6">
    <location>
        <begin position="104"/>
        <end position="287"/>
    </location>
</feature>
<dbReference type="GO" id="GO:0003677">
    <property type="term" value="F:DNA binding"/>
    <property type="evidence" value="ECO:0007669"/>
    <property type="project" value="UniProtKB-KW"/>
</dbReference>
<dbReference type="PANTHER" id="PTHR30136:SF24">
    <property type="entry name" value="HTH-TYPE TRANSCRIPTIONAL REPRESSOR ALLR"/>
    <property type="match status" value="1"/>
</dbReference>
<dbReference type="SMART" id="SM00346">
    <property type="entry name" value="HTH_ICLR"/>
    <property type="match status" value="1"/>
</dbReference>
<dbReference type="EMBL" id="JACCBN010000001">
    <property type="protein sequence ID" value="NYD39024.1"/>
    <property type="molecule type" value="Genomic_DNA"/>
</dbReference>
<gene>
    <name evidence="7" type="ORF">BJ983_005126</name>
</gene>
<keyword evidence="3" id="KW-0804">Transcription</keyword>
<feature type="domain" description="HTH iclR-type" evidence="5">
    <location>
        <begin position="42"/>
        <end position="103"/>
    </location>
</feature>
<dbReference type="Gene3D" id="3.30.450.40">
    <property type="match status" value="1"/>
</dbReference>
<dbReference type="Pfam" id="PF01614">
    <property type="entry name" value="IclR_C"/>
    <property type="match status" value="1"/>
</dbReference>
<evidence type="ECO:0000256" key="1">
    <source>
        <dbReference type="ARBA" id="ARBA00023015"/>
    </source>
</evidence>
<protein>
    <submittedName>
        <fullName evidence="7">DNA-binding IclR family transcriptional regulator</fullName>
    </submittedName>
</protein>
<dbReference type="RefSeq" id="WP_179796393.1">
    <property type="nucleotide sequence ID" value="NZ_BAABHP010000022.1"/>
</dbReference>
<dbReference type="AlphaFoldDB" id="A0A7Y9J925"/>
<evidence type="ECO:0000313" key="7">
    <source>
        <dbReference type="EMBL" id="NYD39024.1"/>
    </source>
</evidence>
<dbReference type="Gene3D" id="1.10.10.10">
    <property type="entry name" value="Winged helix-like DNA-binding domain superfamily/Winged helix DNA-binding domain"/>
    <property type="match status" value="1"/>
</dbReference>
<dbReference type="InterPro" id="IPR036388">
    <property type="entry name" value="WH-like_DNA-bd_sf"/>
</dbReference>
<evidence type="ECO:0000256" key="3">
    <source>
        <dbReference type="ARBA" id="ARBA00023163"/>
    </source>
</evidence>